<protein>
    <submittedName>
        <fullName evidence="2">Uncharacterized protein</fullName>
    </submittedName>
</protein>
<dbReference type="Proteomes" id="UP001383192">
    <property type="component" value="Unassembled WGS sequence"/>
</dbReference>
<reference evidence="2 3" key="1">
    <citation type="submission" date="2024-01" db="EMBL/GenBank/DDBJ databases">
        <title>A draft genome for a cacao thread blight-causing isolate of Paramarasmius palmivorus.</title>
        <authorList>
            <person name="Baruah I.K."/>
            <person name="Bukari Y."/>
            <person name="Amoako-Attah I."/>
            <person name="Meinhardt L.W."/>
            <person name="Bailey B.A."/>
            <person name="Cohen S.P."/>
        </authorList>
    </citation>
    <scope>NUCLEOTIDE SEQUENCE [LARGE SCALE GENOMIC DNA]</scope>
    <source>
        <strain evidence="2 3">GH-12</strain>
    </source>
</reference>
<feature type="region of interest" description="Disordered" evidence="1">
    <location>
        <begin position="72"/>
        <end position="91"/>
    </location>
</feature>
<gene>
    <name evidence="2" type="ORF">VNI00_005390</name>
</gene>
<organism evidence="2 3">
    <name type="scientific">Paramarasmius palmivorus</name>
    <dbReference type="NCBI Taxonomy" id="297713"/>
    <lineage>
        <taxon>Eukaryota</taxon>
        <taxon>Fungi</taxon>
        <taxon>Dikarya</taxon>
        <taxon>Basidiomycota</taxon>
        <taxon>Agaricomycotina</taxon>
        <taxon>Agaricomycetes</taxon>
        <taxon>Agaricomycetidae</taxon>
        <taxon>Agaricales</taxon>
        <taxon>Marasmiineae</taxon>
        <taxon>Marasmiaceae</taxon>
        <taxon>Paramarasmius</taxon>
    </lineage>
</organism>
<evidence type="ECO:0000313" key="2">
    <source>
        <dbReference type="EMBL" id="KAK7049959.1"/>
    </source>
</evidence>
<dbReference type="EMBL" id="JAYKXP010000015">
    <property type="protein sequence ID" value="KAK7049959.1"/>
    <property type="molecule type" value="Genomic_DNA"/>
</dbReference>
<proteinExistence type="predicted"/>
<sequence>MHRKSDKGIVTLSRDVSQSFQACVIGMAHASSLVRALEVVNISEDQIEELKVKCLTSKQFIAAQIPWASAGAERSRRERDTRKVIVGDGSSYSDQQTMEERLLADILEVNAELNRAINICWSFQAYRIGMDNARALLDVTPEGVANRSECRKDMLKADCLTSIELITSQIDWVFAGAGRKHLGKDPKGAVVSVGGDAADRVVNEQPLEERLLTNLLNANEELNRAINTIY</sequence>
<accession>A0AAW0DDT4</accession>
<evidence type="ECO:0000313" key="3">
    <source>
        <dbReference type="Proteomes" id="UP001383192"/>
    </source>
</evidence>
<name>A0AAW0DDT4_9AGAR</name>
<comment type="caution">
    <text evidence="2">The sequence shown here is derived from an EMBL/GenBank/DDBJ whole genome shotgun (WGS) entry which is preliminary data.</text>
</comment>
<keyword evidence="3" id="KW-1185">Reference proteome</keyword>
<feature type="compositionally biased region" description="Basic and acidic residues" evidence="1">
    <location>
        <begin position="73"/>
        <end position="85"/>
    </location>
</feature>
<evidence type="ECO:0000256" key="1">
    <source>
        <dbReference type="SAM" id="MobiDB-lite"/>
    </source>
</evidence>
<dbReference type="AlphaFoldDB" id="A0AAW0DDT4"/>